<dbReference type="InterPro" id="IPR036291">
    <property type="entry name" value="NAD(P)-bd_dom_sf"/>
</dbReference>
<organism evidence="6 7">
    <name type="scientific">Janibacter alittae</name>
    <dbReference type="NCBI Taxonomy" id="3115209"/>
    <lineage>
        <taxon>Bacteria</taxon>
        <taxon>Bacillati</taxon>
        <taxon>Actinomycetota</taxon>
        <taxon>Actinomycetes</taxon>
        <taxon>Micrococcales</taxon>
        <taxon>Intrasporangiaceae</taxon>
        <taxon>Janibacter</taxon>
    </lineage>
</organism>
<accession>A0ABZ2MHE3</accession>
<evidence type="ECO:0000256" key="4">
    <source>
        <dbReference type="ARBA" id="ARBA00023098"/>
    </source>
</evidence>
<dbReference type="PANTHER" id="PTHR43180:SF28">
    <property type="entry name" value="NAD(P)-BINDING ROSSMANN-FOLD SUPERFAMILY PROTEIN"/>
    <property type="match status" value="1"/>
</dbReference>
<evidence type="ECO:0000256" key="2">
    <source>
        <dbReference type="ARBA" id="ARBA00023002"/>
    </source>
</evidence>
<dbReference type="EMBL" id="CP144913">
    <property type="protein sequence ID" value="WXB76495.1"/>
    <property type="molecule type" value="Genomic_DNA"/>
</dbReference>
<evidence type="ECO:0000256" key="5">
    <source>
        <dbReference type="ARBA" id="ARBA00023221"/>
    </source>
</evidence>
<dbReference type="Proteomes" id="UP001382727">
    <property type="component" value="Chromosome"/>
</dbReference>
<proteinExistence type="inferred from homology"/>
<evidence type="ECO:0000256" key="1">
    <source>
        <dbReference type="ARBA" id="ARBA00006484"/>
    </source>
</evidence>
<dbReference type="NCBIfam" id="NF005559">
    <property type="entry name" value="PRK07231.1"/>
    <property type="match status" value="1"/>
</dbReference>
<dbReference type="PANTHER" id="PTHR43180">
    <property type="entry name" value="3-OXOACYL-(ACYL-CARRIER-PROTEIN) REDUCTASE (AFU_ORTHOLOGUE AFUA_6G11210)"/>
    <property type="match status" value="1"/>
</dbReference>
<protein>
    <submittedName>
        <fullName evidence="6">SDR family NAD(P)-dependent oxidoreductase</fullName>
    </submittedName>
</protein>
<dbReference type="RefSeq" id="WP_338749525.1">
    <property type="nucleotide sequence ID" value="NZ_CP144913.1"/>
</dbReference>
<keyword evidence="7" id="KW-1185">Reference proteome</keyword>
<reference evidence="6 7" key="1">
    <citation type="submission" date="2024-02" db="EMBL/GenBank/DDBJ databases">
        <title>Janibacter sp. nov., isolated from gut of marine sandworm.</title>
        <authorList>
            <person name="Kim B."/>
            <person name="Jun M.O."/>
            <person name="Shin N.-R."/>
        </authorList>
    </citation>
    <scope>NUCLEOTIDE SEQUENCE [LARGE SCALE GENOMIC DNA]</scope>
    <source>
        <strain evidence="6 7">A1S7</strain>
    </source>
</reference>
<keyword evidence="3" id="KW-0520">NAD</keyword>
<evidence type="ECO:0000256" key="3">
    <source>
        <dbReference type="ARBA" id="ARBA00023027"/>
    </source>
</evidence>
<dbReference type="Gene3D" id="3.40.50.720">
    <property type="entry name" value="NAD(P)-binding Rossmann-like Domain"/>
    <property type="match status" value="1"/>
</dbReference>
<keyword evidence="4" id="KW-0443">Lipid metabolism</keyword>
<keyword evidence="2" id="KW-0560">Oxidoreductase</keyword>
<dbReference type="CDD" id="cd05233">
    <property type="entry name" value="SDR_c"/>
    <property type="match status" value="1"/>
</dbReference>
<dbReference type="Pfam" id="PF13561">
    <property type="entry name" value="adh_short_C2"/>
    <property type="match status" value="1"/>
</dbReference>
<comment type="similarity">
    <text evidence="1">Belongs to the short-chain dehydrogenases/reductases (SDR) family.</text>
</comment>
<gene>
    <name evidence="6" type="ORF">V1351_00120</name>
</gene>
<dbReference type="SUPFAM" id="SSF51735">
    <property type="entry name" value="NAD(P)-binding Rossmann-fold domains"/>
    <property type="match status" value="1"/>
</dbReference>
<dbReference type="PRINTS" id="PR00080">
    <property type="entry name" value="SDRFAMILY"/>
</dbReference>
<evidence type="ECO:0000313" key="6">
    <source>
        <dbReference type="EMBL" id="WXB76495.1"/>
    </source>
</evidence>
<sequence length="267" mass="27516">MGRLDGQVAVITGAASGIGRAAADLFAAEGAAVVLGDLREEDAVNAAAEITDAGGSAMGVAVDAMEEDSLAGLIDAAVCRFGRLDVMCNHVGGSNPARDVDVVGLDMDEFDRVMRLNVRSAIVGCRLAIPHLARAGGGSIINTASVGGLNGDFVQIAYGTAKAAVIRLTQYVATQYGHQNIRCNAIAPGAVMTPALANNLPAEMIEGIRTHNALPFIGDPVDVAHTMLFLASSESRYITGQVLVVDGGMTSHHPIAEIRRPTDAKGT</sequence>
<evidence type="ECO:0000313" key="7">
    <source>
        <dbReference type="Proteomes" id="UP001382727"/>
    </source>
</evidence>
<name>A0ABZ2MHE3_9MICO</name>
<dbReference type="PRINTS" id="PR00081">
    <property type="entry name" value="GDHRDH"/>
</dbReference>
<keyword evidence="5" id="KW-0753">Steroid metabolism</keyword>
<dbReference type="InterPro" id="IPR002347">
    <property type="entry name" value="SDR_fam"/>
</dbReference>